<feature type="binding site" evidence="12">
    <location>
        <position position="244"/>
    </location>
    <ligand>
        <name>Zn(2+)</name>
        <dbReference type="ChEBI" id="CHEBI:29105"/>
        <label>2</label>
    </ligand>
</feature>
<feature type="region of interest" description="Beta-Casp" evidence="12">
    <location>
        <begin position="382"/>
        <end position="575"/>
    </location>
</feature>
<keyword evidence="6 12" id="KW-0862">Zinc</keyword>
<dbReference type="PANTHER" id="PTHR11203">
    <property type="entry name" value="CLEAVAGE AND POLYADENYLATION SPECIFICITY FACTOR FAMILY MEMBER"/>
    <property type="match status" value="1"/>
</dbReference>
<dbReference type="InterPro" id="IPR033769">
    <property type="entry name" value="TffA_KH"/>
</dbReference>
<dbReference type="InterPro" id="IPR050698">
    <property type="entry name" value="MBL"/>
</dbReference>
<keyword evidence="11" id="KW-0804">Transcription</keyword>
<keyword evidence="5 12" id="KW-0378">Hydrolase</keyword>
<dbReference type="Pfam" id="PF07521">
    <property type="entry name" value="RMMBL"/>
    <property type="match status" value="1"/>
</dbReference>
<evidence type="ECO:0000256" key="12">
    <source>
        <dbReference type="HAMAP-Rule" id="MF_00870"/>
    </source>
</evidence>
<keyword evidence="10 12" id="KW-0238">DNA-binding</keyword>
<dbReference type="Pfam" id="PF10996">
    <property type="entry name" value="Beta-Casp"/>
    <property type="match status" value="1"/>
</dbReference>
<dbReference type="Gene3D" id="3.30.300.230">
    <property type="match status" value="1"/>
</dbReference>
<evidence type="ECO:0000256" key="10">
    <source>
        <dbReference type="ARBA" id="ARBA00023125"/>
    </source>
</evidence>
<evidence type="ECO:0000256" key="9">
    <source>
        <dbReference type="ARBA" id="ARBA00023015"/>
    </source>
</evidence>
<comment type="caution">
    <text evidence="12">Lacks conserved residue(s) required for the propagation of feature annotation.</text>
</comment>
<evidence type="ECO:0000256" key="4">
    <source>
        <dbReference type="ARBA" id="ARBA00022759"/>
    </source>
</evidence>
<protein>
    <recommendedName>
        <fullName evidence="12">Transcription termination factor FttA</fullName>
        <ecNumber evidence="12">3.1.-.-</ecNumber>
    </recommendedName>
</protein>
<keyword evidence="4 12" id="KW-0255">Endonuclease</keyword>
<dbReference type="InterPro" id="IPR036866">
    <property type="entry name" value="RibonucZ/Hydroxyglut_hydro"/>
</dbReference>
<proteinExistence type="inferred from homology"/>
<gene>
    <name evidence="12" type="primary">fttA</name>
    <name evidence="15" type="ORF">NEF87_003655</name>
</gene>
<evidence type="ECO:0000259" key="14">
    <source>
        <dbReference type="SMART" id="SM01027"/>
    </source>
</evidence>
<dbReference type="Gene3D" id="3.40.50.10890">
    <property type="match status" value="1"/>
</dbReference>
<keyword evidence="8 12" id="KW-0694">RNA-binding</keyword>
<dbReference type="SUPFAM" id="SSF56281">
    <property type="entry name" value="Metallo-hydrolase/oxidoreductase"/>
    <property type="match status" value="1"/>
</dbReference>
<evidence type="ECO:0000256" key="7">
    <source>
        <dbReference type="ARBA" id="ARBA00022839"/>
    </source>
</evidence>
<feature type="region of interest" description="Metallo-beta-lactamase C-terminus" evidence="12">
    <location>
        <begin position="576"/>
        <end position="634"/>
    </location>
</feature>
<evidence type="ECO:0000256" key="5">
    <source>
        <dbReference type="ARBA" id="ARBA00022801"/>
    </source>
</evidence>
<name>A0ABY6HV29_9ARCH</name>
<dbReference type="CDD" id="cd22532">
    <property type="entry name" value="KH-II_CPSF_arch_rpt1"/>
    <property type="match status" value="1"/>
</dbReference>
<keyword evidence="1 12" id="KW-0806">Transcription termination</keyword>
<evidence type="ECO:0000256" key="2">
    <source>
        <dbReference type="ARBA" id="ARBA00022722"/>
    </source>
</evidence>
<comment type="function">
    <text evidence="12">Terminates transcription on the whole genome. Termination is linked to FttA-mediated RNA cleavage and does not require NTP hydrolysis. Cleaves endonucleolytically at the RNA exit channel of RNA polymerase (RNAP); the 5'-3' exonuclease activity of this protein degrades the nascent RNA released from RNAP.</text>
</comment>
<keyword evidence="3 12" id="KW-0479">Metal-binding</keyword>
<feature type="binding site" evidence="12">
    <location>
        <position position="245"/>
    </location>
    <ligand>
        <name>Zn(2+)</name>
        <dbReference type="ChEBI" id="CHEBI:29105"/>
        <label>2</label>
    </ligand>
</feature>
<dbReference type="CDD" id="cd16295">
    <property type="entry name" value="TTHA0252-CPSF-like_MBL-fold"/>
    <property type="match status" value="1"/>
</dbReference>
<dbReference type="HAMAP" id="MF_00870">
    <property type="entry name" value="FttA"/>
    <property type="match status" value="1"/>
</dbReference>
<evidence type="ECO:0000256" key="3">
    <source>
        <dbReference type="ARBA" id="ARBA00022723"/>
    </source>
</evidence>
<feature type="binding site" evidence="12">
    <location>
        <position position="350"/>
    </location>
    <ligand>
        <name>Zn(2+)</name>
        <dbReference type="ChEBI" id="CHEBI:29105"/>
        <label>1</label>
    </ligand>
</feature>
<keyword evidence="16" id="KW-1185">Reference proteome</keyword>
<evidence type="ECO:0000256" key="8">
    <source>
        <dbReference type="ARBA" id="ARBA00022884"/>
    </source>
</evidence>
<dbReference type="Proteomes" id="UP001208689">
    <property type="component" value="Chromosome"/>
</dbReference>
<comment type="cofactor">
    <cofactor evidence="12">
        <name>Zn(2+)</name>
        <dbReference type="ChEBI" id="CHEBI:29105"/>
    </cofactor>
    <text evidence="12">Binds 2 Zn(2+) ions, which are required for nuclease activity.</text>
</comment>
<feature type="binding site" evidence="12">
    <location>
        <position position="242"/>
    </location>
    <ligand>
        <name>Zn(2+)</name>
        <dbReference type="ChEBI" id="CHEBI:29105"/>
        <label>1</label>
    </ligand>
</feature>
<dbReference type="Pfam" id="PF17214">
    <property type="entry name" value="KH_TffA"/>
    <property type="match status" value="1"/>
</dbReference>
<dbReference type="Gene3D" id="3.30.300.20">
    <property type="match status" value="1"/>
</dbReference>
<evidence type="ECO:0000256" key="11">
    <source>
        <dbReference type="ARBA" id="ARBA00023163"/>
    </source>
</evidence>
<organism evidence="15 16">
    <name type="scientific">Candidatus Lokiarchaeum ossiferum</name>
    <dbReference type="NCBI Taxonomy" id="2951803"/>
    <lineage>
        <taxon>Archaea</taxon>
        <taxon>Promethearchaeati</taxon>
        <taxon>Promethearchaeota</taxon>
        <taxon>Promethearchaeia</taxon>
        <taxon>Promethearchaeales</taxon>
        <taxon>Promethearchaeaceae</taxon>
        <taxon>Candidatus Lokiarchaeum</taxon>
    </lineage>
</organism>
<evidence type="ECO:0000313" key="16">
    <source>
        <dbReference type="Proteomes" id="UP001208689"/>
    </source>
</evidence>
<feature type="binding site" evidence="12">
    <location>
        <position position="350"/>
    </location>
    <ligand>
        <name>Zn(2+)</name>
        <dbReference type="ChEBI" id="CHEBI:29105"/>
        <label>2</label>
    </ligand>
</feature>
<dbReference type="EC" id="3.1.-.-" evidence="12"/>
<sequence length="634" mass="70862">MSSDTYEKIRARIRESLPESAKVTGIEFEGPEIAIYSSSVAFIGNDRDEVKSLVKILRKRIVVRSDPTIRLDNELTVEKIKEIIPEEAEVSKIMFNENLGEVIIEATKPGVAIGKAGSNLKLIKKQTLWIPQVIRTPPIESRTVALIRSMLQKERQLQKEIFRTIGQRIHRPAIKKDINIRMTALGSFREVGRSSILIQTDESMVLLDCGLNVGNPKDLFPHFDNGNFRIADLDAVIISHAHLDHSGLIPYLFKYGYDGPIYTSEPTLHLSTMLQLDYINICKREGRPAPYSKKDIKSAVLHTYPLAWGKVTDIAPDIKLTLHNAGHILGSSLIHLHFGNGDHNLVFTGDYKFQRTRLLEAASCKFPRLETLITESTYGGVQDIVPSRYESEKTLIQVMNSTIRKGGKVLIPVLAVGRAQEIMVVLEDFISRKMIDPVPVYVDGMISEATAVHTTHPDYLNSELREKIFHQGKNPFTSEIFTQVDGYQARDDIISGGPCIIMATSGMLQGGPSVQYLKGISDDPNSTILFCSYQVEGTLGRRVQKGYREFNAMTSSGKSTPTKIKLNVFTVEGFSGHSNRSQIISFIRKVKPRPERVITLHGEASKCMGLASVIHKRLKSETRSPVNNETLVLK</sequence>
<feature type="domain" description="Metallo-beta-lactamase" evidence="13">
    <location>
        <begin position="192"/>
        <end position="388"/>
    </location>
</feature>
<feature type="domain" description="Beta-Casp" evidence="14">
    <location>
        <begin position="419"/>
        <end position="543"/>
    </location>
</feature>
<keyword evidence="2 12" id="KW-0540">Nuclease</keyword>
<dbReference type="SMART" id="SM00849">
    <property type="entry name" value="Lactamase_B"/>
    <property type="match status" value="1"/>
</dbReference>
<feature type="binding site" evidence="12">
    <location>
        <position position="327"/>
    </location>
    <ligand>
        <name>Zn(2+)</name>
        <dbReference type="ChEBI" id="CHEBI:29105"/>
        <label>1</label>
    </ligand>
</feature>
<dbReference type="InterPro" id="IPR019975">
    <property type="entry name" value="aCPSF1"/>
</dbReference>
<dbReference type="Pfam" id="PF00753">
    <property type="entry name" value="Lactamase_B"/>
    <property type="match status" value="1"/>
</dbReference>
<feature type="region of interest" description="KHb" evidence="12">
    <location>
        <begin position="71"/>
        <end position="138"/>
    </location>
</feature>
<dbReference type="EMBL" id="CP104013">
    <property type="protein sequence ID" value="UYP47370.1"/>
    <property type="molecule type" value="Genomic_DNA"/>
</dbReference>
<reference evidence="15" key="1">
    <citation type="submission" date="2022-09" db="EMBL/GenBank/DDBJ databases">
        <title>Actin cytoskeleton and complex cell architecture in an #Asgard archaeon.</title>
        <authorList>
            <person name="Ponce Toledo R.I."/>
            <person name="Schleper C."/>
            <person name="Rodrigues Oliveira T."/>
            <person name="Wollweber F."/>
            <person name="Xu J."/>
            <person name="Rittmann S."/>
            <person name="Klingl A."/>
            <person name="Pilhofer M."/>
        </authorList>
    </citation>
    <scope>NUCLEOTIDE SEQUENCE</scope>
    <source>
        <strain evidence="15">B-35</strain>
    </source>
</reference>
<dbReference type="InterPro" id="IPR022712">
    <property type="entry name" value="Beta_Casp"/>
</dbReference>
<dbReference type="Gene3D" id="3.60.15.10">
    <property type="entry name" value="Ribonuclease Z/Hydroxyacylglutathione hydrolase-like"/>
    <property type="match status" value="1"/>
</dbReference>
<evidence type="ECO:0000259" key="13">
    <source>
        <dbReference type="SMART" id="SM00849"/>
    </source>
</evidence>
<feature type="region of interest" description="KHa" evidence="12">
    <location>
        <begin position="3"/>
        <end position="70"/>
    </location>
</feature>
<dbReference type="SMART" id="SM01027">
    <property type="entry name" value="Beta-Casp"/>
    <property type="match status" value="1"/>
</dbReference>
<evidence type="ECO:0000256" key="6">
    <source>
        <dbReference type="ARBA" id="ARBA00022833"/>
    </source>
</evidence>
<comment type="subunit">
    <text evidence="12">Homodimer. Interacts with RNA polymerase (RNAP), interacts with the Spt4-Spt5 complex.</text>
</comment>
<accession>A0ABY6HV29</accession>
<feature type="binding site" evidence="12">
    <location>
        <position position="240"/>
    </location>
    <ligand>
        <name>Zn(2+)</name>
        <dbReference type="ChEBI" id="CHEBI:29105"/>
        <label>1</label>
    </ligand>
</feature>
<feature type="binding site" evidence="12">
    <location>
        <position position="601"/>
    </location>
    <ligand>
        <name>Zn(2+)</name>
        <dbReference type="ChEBI" id="CHEBI:29105"/>
        <label>2</label>
    </ligand>
</feature>
<evidence type="ECO:0000313" key="15">
    <source>
        <dbReference type="EMBL" id="UYP47370.1"/>
    </source>
</evidence>
<evidence type="ECO:0000256" key="1">
    <source>
        <dbReference type="ARBA" id="ARBA00022472"/>
    </source>
</evidence>
<dbReference type="NCBIfam" id="TIGR03675">
    <property type="entry name" value="arCOG00543"/>
    <property type="match status" value="1"/>
</dbReference>
<comment type="similarity">
    <text evidence="12">Belongs to the metallo-beta-lactamase superfamily. RNA-metabolizing metallo-beta-lactamase-like family. FttA subfamily.</text>
</comment>
<keyword evidence="7 12" id="KW-0269">Exonuclease</keyword>
<dbReference type="CDD" id="cd02410">
    <property type="entry name" value="KH-II_CPSF_arch_rpt2"/>
    <property type="match status" value="1"/>
</dbReference>
<keyword evidence="9 12" id="KW-0805">Transcription regulation</keyword>
<dbReference type="InterPro" id="IPR011108">
    <property type="entry name" value="RMMBL"/>
</dbReference>
<dbReference type="PANTHER" id="PTHR11203:SF51">
    <property type="entry name" value="CLEAVAGE AND POLYADENYLATION SPECIFICITY FACTOR"/>
    <property type="match status" value="1"/>
</dbReference>
<dbReference type="GO" id="GO:0016787">
    <property type="term" value="F:hydrolase activity"/>
    <property type="evidence" value="ECO:0007669"/>
    <property type="project" value="UniProtKB-KW"/>
</dbReference>
<dbReference type="InterPro" id="IPR015946">
    <property type="entry name" value="KH_dom-like_a/b"/>
</dbReference>
<dbReference type="InterPro" id="IPR001279">
    <property type="entry name" value="Metallo-B-lactamas"/>
</dbReference>